<dbReference type="InterPro" id="IPR002288">
    <property type="entry name" value="DNA_gyrase_B_C"/>
</dbReference>
<dbReference type="SMART" id="SM00387">
    <property type="entry name" value="HATPase_c"/>
    <property type="match status" value="1"/>
</dbReference>
<dbReference type="InterPro" id="IPR013760">
    <property type="entry name" value="Topo_IIA-like_dom_sf"/>
</dbReference>
<dbReference type="InterPro" id="IPR018522">
    <property type="entry name" value="TopoIIA_CS"/>
</dbReference>
<dbReference type="PRINTS" id="PR00418">
    <property type="entry name" value="TPI2FAMILY"/>
</dbReference>
<dbReference type="InterPro" id="IPR001241">
    <property type="entry name" value="Topo_IIA"/>
</dbReference>
<dbReference type="InterPro" id="IPR006171">
    <property type="entry name" value="TOPRIM_dom"/>
</dbReference>
<dbReference type="Gene3D" id="3.30.565.10">
    <property type="entry name" value="Histidine kinase-like ATPase, C-terminal domain"/>
    <property type="match status" value="1"/>
</dbReference>
<evidence type="ECO:0000256" key="6">
    <source>
        <dbReference type="ARBA" id="ARBA00022741"/>
    </source>
</evidence>
<keyword evidence="9" id="KW-0799">Topoisomerase</keyword>
<dbReference type="Gene3D" id="3.30.230.10">
    <property type="match status" value="1"/>
</dbReference>
<evidence type="ECO:0000256" key="2">
    <source>
        <dbReference type="ARBA" id="ARBA00001946"/>
    </source>
</evidence>
<evidence type="ECO:0000256" key="5">
    <source>
        <dbReference type="ARBA" id="ARBA00022723"/>
    </source>
</evidence>
<gene>
    <name evidence="13" type="ORF">H7U36_01490</name>
</gene>
<dbReference type="Proteomes" id="UP000716906">
    <property type="component" value="Unassembled WGS sequence"/>
</dbReference>
<keyword evidence="5" id="KW-0479">Metal-binding</keyword>
<evidence type="ECO:0000313" key="13">
    <source>
        <dbReference type="EMBL" id="MBM6736785.1"/>
    </source>
</evidence>
<keyword evidence="11" id="KW-0413">Isomerase</keyword>
<dbReference type="Pfam" id="PF00204">
    <property type="entry name" value="DNA_gyraseB"/>
    <property type="match status" value="1"/>
</dbReference>
<keyword evidence="6" id="KW-0547">Nucleotide-binding</keyword>
<keyword evidence="8" id="KW-0460">Magnesium</keyword>
<dbReference type="SUPFAM" id="SSF56719">
    <property type="entry name" value="Type II DNA topoisomerase"/>
    <property type="match status" value="1"/>
</dbReference>
<dbReference type="CDD" id="cd16928">
    <property type="entry name" value="HATPase_GyrB-like"/>
    <property type="match status" value="1"/>
</dbReference>
<comment type="caution">
    <text evidence="13">The sequence shown here is derived from an EMBL/GenBank/DDBJ whole genome shotgun (WGS) entry which is preliminary data.</text>
</comment>
<name>A0ABS2E591_9FIRM</name>
<dbReference type="CDD" id="cd03366">
    <property type="entry name" value="TOPRIM_TopoIIA_GyrB"/>
    <property type="match status" value="1"/>
</dbReference>
<evidence type="ECO:0000256" key="7">
    <source>
        <dbReference type="ARBA" id="ARBA00022840"/>
    </source>
</evidence>
<accession>A0ABS2E591</accession>
<dbReference type="PRINTS" id="PR01159">
    <property type="entry name" value="DNAGYRASEB"/>
</dbReference>
<dbReference type="PANTHER" id="PTHR45866:SF1">
    <property type="entry name" value="DNA GYRASE SUBUNIT B, MITOCHONDRIAL"/>
    <property type="match status" value="1"/>
</dbReference>
<feature type="domain" description="Toprim" evidence="12">
    <location>
        <begin position="422"/>
        <end position="540"/>
    </location>
</feature>
<protein>
    <recommendedName>
        <fullName evidence="4">DNA topoisomerase (ATP-hydrolyzing)</fullName>
        <ecNumber evidence="4">5.6.2.2</ecNumber>
    </recommendedName>
</protein>
<sequence>MANKNTYDADSIAVLEGLEAVRKRPGMYIGSVSTKGLNHLIYEIVDNSVDEHLAGYCSEIRVTLEKDGSCTVSDNGRGVPVGMHAKGVPAARLVYTTLHAGGKFDDSAYKTSGGLHGVGSSVVNALSAYMDVEISRDGYIHHDRYERGIPVVELEDGLLPKIGKTKRTGTKVNFLPDDTIFEKTRFRGEEVKSRMHETAYLNPSLTIIYEDKRGAEPEKITYHEPDGILGFIRELNEKKEAVHEPVYFKGEADGIEVEAAFQYVNEFHENVLGFCNNIYNAEGGTHLTGFKTTFTTVMNQYARELGILKEKDANFTGADIRNGMTAIISIKHPDPRFEGQTKTKLDNPDAAKAVSKVTGDEIVRYFDRNLDNLKKVLSCAEKAAKIRKTEERAKTNLLTKQKYSFDSNGKLANCESRDASKCEIFIVEGDSAGGSAKTARDRMFQAILPIRGKILNVEKASIDKILANAEIKTMINAFGCGFSEGYGNDFDISKLRYDKIIIMADADVDGAHISTLLLTLFYRFMPELIYEGHVYIAMPPLYKAMPGKGEEEYLYDDKALERYRKTHDGPFTLQRYKGLGEMDAEQLWETTLNPETRILKLVEIEDARMASGVTEMLMGNEVPPRRAFIYENATEAELDI</sequence>
<evidence type="ECO:0000256" key="4">
    <source>
        <dbReference type="ARBA" id="ARBA00012895"/>
    </source>
</evidence>
<keyword evidence="7" id="KW-0067">ATP-binding</keyword>
<evidence type="ECO:0000259" key="12">
    <source>
        <dbReference type="PROSITE" id="PS50880"/>
    </source>
</evidence>
<dbReference type="Pfam" id="PF01751">
    <property type="entry name" value="Toprim"/>
    <property type="match status" value="1"/>
</dbReference>
<dbReference type="InterPro" id="IPR014721">
    <property type="entry name" value="Ribsml_uS5_D2-typ_fold_subgr"/>
</dbReference>
<dbReference type="PANTHER" id="PTHR45866">
    <property type="entry name" value="DNA GYRASE/TOPOISOMERASE SUBUNIT B"/>
    <property type="match status" value="1"/>
</dbReference>
<reference evidence="13 14" key="1">
    <citation type="journal article" date="2021" name="Sci. Rep.">
        <title>The distribution of antibiotic resistance genes in chicken gut microbiota commensals.</title>
        <authorList>
            <person name="Juricova H."/>
            <person name="Matiasovicova J."/>
            <person name="Kubasova T."/>
            <person name="Cejkova D."/>
            <person name="Rychlik I."/>
        </authorList>
    </citation>
    <scope>NUCLEOTIDE SEQUENCE [LARGE SCALE GENOMIC DNA]</scope>
    <source>
        <strain evidence="13 14">An773</strain>
    </source>
</reference>
<dbReference type="SMART" id="SM00433">
    <property type="entry name" value="TOP2c"/>
    <property type="match status" value="1"/>
</dbReference>
<evidence type="ECO:0000256" key="1">
    <source>
        <dbReference type="ARBA" id="ARBA00000185"/>
    </source>
</evidence>
<evidence type="ECO:0000256" key="11">
    <source>
        <dbReference type="ARBA" id="ARBA00023235"/>
    </source>
</evidence>
<keyword evidence="10" id="KW-0238">DNA-binding</keyword>
<dbReference type="InterPro" id="IPR013506">
    <property type="entry name" value="Topo_IIA_bsu_dom2"/>
</dbReference>
<dbReference type="NCBIfam" id="NF004189">
    <property type="entry name" value="PRK05644.1"/>
    <property type="match status" value="1"/>
</dbReference>
<evidence type="ECO:0000256" key="3">
    <source>
        <dbReference type="ARBA" id="ARBA00010708"/>
    </source>
</evidence>
<dbReference type="InterPro" id="IPR036890">
    <property type="entry name" value="HATPase_C_sf"/>
</dbReference>
<dbReference type="CDD" id="cd00822">
    <property type="entry name" value="TopoII_Trans_DNA_gyrase"/>
    <property type="match status" value="1"/>
</dbReference>
<dbReference type="InterPro" id="IPR013759">
    <property type="entry name" value="Topo_IIA_B_C"/>
</dbReference>
<dbReference type="SUPFAM" id="SSF54211">
    <property type="entry name" value="Ribosomal protein S5 domain 2-like"/>
    <property type="match status" value="1"/>
</dbReference>
<dbReference type="InterPro" id="IPR034160">
    <property type="entry name" value="TOPRIM_GyrB"/>
</dbReference>
<comment type="catalytic activity">
    <reaction evidence="1">
        <text>ATP-dependent breakage, passage and rejoining of double-stranded DNA.</text>
        <dbReference type="EC" id="5.6.2.2"/>
    </reaction>
</comment>
<dbReference type="Pfam" id="PF02518">
    <property type="entry name" value="HATPase_c"/>
    <property type="match status" value="1"/>
</dbReference>
<dbReference type="SUPFAM" id="SSF55874">
    <property type="entry name" value="ATPase domain of HSP90 chaperone/DNA topoisomerase II/histidine kinase"/>
    <property type="match status" value="1"/>
</dbReference>
<comment type="similarity">
    <text evidence="3">Belongs to the type II topoisomerase GyrB family.</text>
</comment>
<dbReference type="Pfam" id="PF00986">
    <property type="entry name" value="DNA_gyraseB_C"/>
    <property type="match status" value="1"/>
</dbReference>
<dbReference type="EC" id="5.6.2.2" evidence="4"/>
<proteinExistence type="inferred from homology"/>
<keyword evidence="14" id="KW-1185">Reference proteome</keyword>
<evidence type="ECO:0000256" key="8">
    <source>
        <dbReference type="ARBA" id="ARBA00022842"/>
    </source>
</evidence>
<evidence type="ECO:0000256" key="10">
    <source>
        <dbReference type="ARBA" id="ARBA00023125"/>
    </source>
</evidence>
<comment type="cofactor">
    <cofactor evidence="2">
        <name>Mg(2+)</name>
        <dbReference type="ChEBI" id="CHEBI:18420"/>
    </cofactor>
</comment>
<dbReference type="RefSeq" id="WP_205147529.1">
    <property type="nucleotide sequence ID" value="NZ_JACLYY010000001.1"/>
</dbReference>
<dbReference type="EMBL" id="JACLYY010000001">
    <property type="protein sequence ID" value="MBM6736785.1"/>
    <property type="molecule type" value="Genomic_DNA"/>
</dbReference>
<organism evidence="13 14">
    <name type="scientific">Faecalicatena fissicatena</name>
    <dbReference type="NCBI Taxonomy" id="290055"/>
    <lineage>
        <taxon>Bacteria</taxon>
        <taxon>Bacillati</taxon>
        <taxon>Bacillota</taxon>
        <taxon>Clostridia</taxon>
        <taxon>Lachnospirales</taxon>
        <taxon>Lachnospiraceae</taxon>
        <taxon>Faecalicatena</taxon>
    </lineage>
</organism>
<dbReference type="Gene3D" id="3.40.50.670">
    <property type="match status" value="1"/>
</dbReference>
<evidence type="ECO:0000256" key="9">
    <source>
        <dbReference type="ARBA" id="ARBA00023029"/>
    </source>
</evidence>
<dbReference type="PROSITE" id="PS00177">
    <property type="entry name" value="TOPOISOMERASE_II"/>
    <property type="match status" value="1"/>
</dbReference>
<evidence type="ECO:0000313" key="14">
    <source>
        <dbReference type="Proteomes" id="UP000716906"/>
    </source>
</evidence>
<dbReference type="InterPro" id="IPR000565">
    <property type="entry name" value="Topo_IIA_B"/>
</dbReference>
<dbReference type="InterPro" id="IPR020568">
    <property type="entry name" value="Ribosomal_Su5_D2-typ_SF"/>
</dbReference>
<dbReference type="InterPro" id="IPR003594">
    <property type="entry name" value="HATPase_dom"/>
</dbReference>
<dbReference type="PROSITE" id="PS50880">
    <property type="entry name" value="TOPRIM"/>
    <property type="match status" value="1"/>
</dbReference>